<dbReference type="EMBL" id="JAENIK010000011">
    <property type="protein sequence ID" value="MBK1816659.1"/>
    <property type="molecule type" value="Genomic_DNA"/>
</dbReference>
<comment type="caution">
    <text evidence="2">The sequence shown here is derived from an EMBL/GenBank/DDBJ whole genome shotgun (WGS) entry which is preliminary data.</text>
</comment>
<dbReference type="InterPro" id="IPR011604">
    <property type="entry name" value="PDDEXK-like_dom_sf"/>
</dbReference>
<evidence type="ECO:0000259" key="1">
    <source>
        <dbReference type="Pfam" id="PF12705"/>
    </source>
</evidence>
<accession>A0A934R4B5</accession>
<dbReference type="InterPro" id="IPR038726">
    <property type="entry name" value="PDDEXK_AddAB-type"/>
</dbReference>
<evidence type="ECO:0000313" key="3">
    <source>
        <dbReference type="Proteomes" id="UP000600139"/>
    </source>
</evidence>
<dbReference type="Pfam" id="PF12705">
    <property type="entry name" value="PDDEXK_1"/>
    <property type="match status" value="1"/>
</dbReference>
<proteinExistence type="predicted"/>
<gene>
    <name evidence="2" type="ORF">JIN84_13620</name>
</gene>
<dbReference type="RefSeq" id="WP_200351591.1">
    <property type="nucleotide sequence ID" value="NZ_BAABHZ010000006.1"/>
</dbReference>
<dbReference type="Gene3D" id="3.90.320.10">
    <property type="match status" value="1"/>
</dbReference>
<feature type="domain" description="PD-(D/E)XK endonuclease-like" evidence="1">
    <location>
        <begin position="616"/>
        <end position="881"/>
    </location>
</feature>
<keyword evidence="3" id="KW-1185">Reference proteome</keyword>
<evidence type="ECO:0000313" key="2">
    <source>
        <dbReference type="EMBL" id="MBK1816659.1"/>
    </source>
</evidence>
<organism evidence="2 3">
    <name type="scientific">Luteolibacter yonseiensis</name>
    <dbReference type="NCBI Taxonomy" id="1144680"/>
    <lineage>
        <taxon>Bacteria</taxon>
        <taxon>Pseudomonadati</taxon>
        <taxon>Verrucomicrobiota</taxon>
        <taxon>Verrucomicrobiia</taxon>
        <taxon>Verrucomicrobiales</taxon>
        <taxon>Verrucomicrobiaceae</taxon>
        <taxon>Luteolibacter</taxon>
    </lineage>
</organism>
<name>A0A934R4B5_9BACT</name>
<reference evidence="2" key="1">
    <citation type="submission" date="2021-01" db="EMBL/GenBank/DDBJ databases">
        <title>Modified the classification status of verrucomicrobia.</title>
        <authorList>
            <person name="Feng X."/>
        </authorList>
    </citation>
    <scope>NUCLEOTIDE SEQUENCE</scope>
    <source>
        <strain evidence="2">JCM 18052</strain>
    </source>
</reference>
<dbReference type="AlphaFoldDB" id="A0A934R4B5"/>
<protein>
    <submittedName>
        <fullName evidence="2">PD-(D/E)XK nuclease family protein</fullName>
    </submittedName>
</protein>
<dbReference type="Proteomes" id="UP000600139">
    <property type="component" value="Unassembled WGS sequence"/>
</dbReference>
<sequence>MLDSMVERVFLGWDRPFLAKTVAWLLERRGELPGMMVVVPTAQSGRRLREALAEAAGAVMSPQVVTPGSFLQFGDAVAATDWSERVAWVEVLESIGDWSEFGALFPEPPGEERNWAGGLAQEMLRLRHSLQENGLMMANAAWKLRDTVEAERWQALARLEELVEKKLQSWGEKSRSRILAEGLSMPGGISRIVLAGVAEMPPLVERAWLAWEKRVTALIGAPENEAAGFSPIGRALESWTERRQPWPDGSVQVVADPRQQAVEALRVVGEMGTPSNEVALGSADTEVGEELAHAFTREGWPTFHPAAIGVTGGLTHWFRIWSAWLGDPTLAAMSNLLALPETGVLVSGKRAQKAKTLAELRDRWMVARTDDLRRRIAAETFRTDADKVAAEELLAAAEGLENWRASFLRENFAGSMERMLGVLARCGPKTQETSAAMAQWLADAVPLMEKVRRGATFWIELMLSGIPSPVPLPPAGRVLDVQGWLELFHEPGRHLVLCGMNDGKVPARGGGEPWLSEAGRDRLGLIKDSDRAARDAFLYHSMLEARKDGGRVDVICGKNGAGGESLLPSRLLLAAGRDELPGRVKLLFKEVEPPEAGLRRETDWKWQPRTVEPPKRLNVTSLGDYLACPFRYYLKHAVKMQCSETGRAEWNARDFGNVTHEVLERWGRDTEARDFEKPEAIHDWLSAELNRVVAEWFGKRSPLAVRIQTEALRQRFLWLSRVQAANRIDGWEVVDVERKVELPVGGASIVAKIDRIDRHRESGRLRVLDYKTGKVDSVDKAHRKKLTSGTTLASHLSRECPAVYLGEDKGKTAEFLWHNLQLPLYAAALVKRGDPMPAPCYFTLRSTEADVAIHEWSGFEPADLEAAEACAEWVAGRIAAGIFWPPAEKVTYDDYSILAAGRTLEEMVRH</sequence>